<dbReference type="CDD" id="cd12148">
    <property type="entry name" value="fungal_TF_MHR"/>
    <property type="match status" value="1"/>
</dbReference>
<dbReference type="InterPro" id="IPR007219">
    <property type="entry name" value="XnlR_reg_dom"/>
</dbReference>
<sequence>MSNQASSNFRPLPPSPSKKARADQLPSKILTPKRKNTNTACLICRRRKIRCDGQEPRCSTCISNNTPFEYTTTERQENKIAKRQLVEAEERLKDHEELYSILQSKSVEESRSILDRIRSGQDVRTVLRHLRDGDLLLQIALVPENRHRYSFPYHSEMPSFLLNSTNPYLRSRMYKLVGEPTGTARDSNTNIQAARVGDEAQYRAPYHAARIVEPRIDAARPSQWTLVQANDSFLRDLLRACFLHEYPMYLFFHKDYFLEDMSAGRNRFCSSLLVNATLAAACHCNTRLTPGTEFWNPQSIQYQFMAEARRLRELEVYEDSLTTIQATMVMALTYNMNAMDKIGWSYTEQAYAMARRIKLFDPHPVGMDDKTKSARGLTAWAIFSWQSMFTFHFFRSPLMKPPLCPLLDPKDSPEWYPELWILYPLSQSPIPVQLGEHFKTLSEFRAILNEIAGFAFGELESARKLSFDEAWGFYLKLKGWYDSLPDSVSITHAVLPFQLLNHLHYFNILMILMEPFTSAEVQSEKDGQTRSPANVIIDAKLAFMVIKTLYSENKPSPQVREAIRSTLMLALKGLREQANRNYLGLTTFRLLKDRVQGDDALLLQGLADVGAEEERTRTSIASHVKAAYPINVLSINEDPEEKSLGAMVAAYED</sequence>
<dbReference type="GO" id="GO:0008270">
    <property type="term" value="F:zinc ion binding"/>
    <property type="evidence" value="ECO:0007669"/>
    <property type="project" value="InterPro"/>
</dbReference>
<dbReference type="GO" id="GO:0000981">
    <property type="term" value="F:DNA-binding transcription factor activity, RNA polymerase II-specific"/>
    <property type="evidence" value="ECO:0007669"/>
    <property type="project" value="InterPro"/>
</dbReference>
<feature type="region of interest" description="Disordered" evidence="3">
    <location>
        <begin position="1"/>
        <end position="31"/>
    </location>
</feature>
<proteinExistence type="predicted"/>
<dbReference type="Pfam" id="PF04082">
    <property type="entry name" value="Fungal_trans"/>
    <property type="match status" value="1"/>
</dbReference>
<feature type="coiled-coil region" evidence="2">
    <location>
        <begin position="71"/>
        <end position="105"/>
    </location>
</feature>
<dbReference type="GO" id="GO:0003677">
    <property type="term" value="F:DNA binding"/>
    <property type="evidence" value="ECO:0007669"/>
    <property type="project" value="InterPro"/>
</dbReference>
<name>A0A8J2IWB1_FUSEQ</name>
<evidence type="ECO:0000256" key="2">
    <source>
        <dbReference type="SAM" id="Coils"/>
    </source>
</evidence>
<dbReference type="EMBL" id="CAJSTJ010000184">
    <property type="protein sequence ID" value="CAG7565698.1"/>
    <property type="molecule type" value="Genomic_DNA"/>
</dbReference>
<keyword evidence="1" id="KW-0539">Nucleus</keyword>
<comment type="caution">
    <text evidence="5">The sequence shown here is derived from an EMBL/GenBank/DDBJ whole genome shotgun (WGS) entry which is preliminary data.</text>
</comment>
<gene>
    <name evidence="5" type="ORF">FEQUK3_LOCUS11431</name>
</gene>
<feature type="domain" description="Zn(2)-C6 fungal-type" evidence="4">
    <location>
        <begin position="40"/>
        <end position="70"/>
    </location>
</feature>
<reference evidence="5" key="1">
    <citation type="submission" date="2021-05" db="EMBL/GenBank/DDBJ databases">
        <authorList>
            <person name="Khan N."/>
        </authorList>
    </citation>
    <scope>NUCLEOTIDE SEQUENCE</scope>
</reference>
<dbReference type="AlphaFoldDB" id="A0A8J2IWB1"/>
<evidence type="ECO:0000313" key="5">
    <source>
        <dbReference type="EMBL" id="CAG7565698.1"/>
    </source>
</evidence>
<evidence type="ECO:0000313" key="6">
    <source>
        <dbReference type="Proteomes" id="UP000693738"/>
    </source>
</evidence>
<evidence type="ECO:0000256" key="3">
    <source>
        <dbReference type="SAM" id="MobiDB-lite"/>
    </source>
</evidence>
<evidence type="ECO:0000256" key="1">
    <source>
        <dbReference type="ARBA" id="ARBA00023242"/>
    </source>
</evidence>
<dbReference type="CDD" id="cd00067">
    <property type="entry name" value="GAL4"/>
    <property type="match status" value="1"/>
</dbReference>
<dbReference type="InterPro" id="IPR001138">
    <property type="entry name" value="Zn2Cys6_DnaBD"/>
</dbReference>
<evidence type="ECO:0000259" key="4">
    <source>
        <dbReference type="PROSITE" id="PS50048"/>
    </source>
</evidence>
<accession>A0A8J2IWB1</accession>
<dbReference type="PANTHER" id="PTHR47256:SF1">
    <property type="entry name" value="ZN(II)2CYS6 TRANSCRIPTION FACTOR (EUROFUNG)"/>
    <property type="match status" value="1"/>
</dbReference>
<dbReference type="SMART" id="SM00066">
    <property type="entry name" value="GAL4"/>
    <property type="match status" value="1"/>
</dbReference>
<keyword evidence="2" id="KW-0175">Coiled coil</keyword>
<dbReference type="Proteomes" id="UP000693738">
    <property type="component" value="Unassembled WGS sequence"/>
</dbReference>
<dbReference type="PANTHER" id="PTHR47256">
    <property type="entry name" value="ZN(II)2CYS6 TRANSCRIPTION FACTOR (EUROFUNG)-RELATED"/>
    <property type="match status" value="1"/>
</dbReference>
<dbReference type="GO" id="GO:0006351">
    <property type="term" value="P:DNA-templated transcription"/>
    <property type="evidence" value="ECO:0007669"/>
    <property type="project" value="InterPro"/>
</dbReference>
<protein>
    <recommendedName>
        <fullName evidence="4">Zn(2)-C6 fungal-type domain-containing protein</fullName>
    </recommendedName>
</protein>
<organism evidence="5 6">
    <name type="scientific">Fusarium equiseti</name>
    <name type="common">Fusarium scirpi</name>
    <dbReference type="NCBI Taxonomy" id="61235"/>
    <lineage>
        <taxon>Eukaryota</taxon>
        <taxon>Fungi</taxon>
        <taxon>Dikarya</taxon>
        <taxon>Ascomycota</taxon>
        <taxon>Pezizomycotina</taxon>
        <taxon>Sordariomycetes</taxon>
        <taxon>Hypocreomycetidae</taxon>
        <taxon>Hypocreales</taxon>
        <taxon>Nectriaceae</taxon>
        <taxon>Fusarium</taxon>
        <taxon>Fusarium incarnatum-equiseti species complex</taxon>
    </lineage>
</organism>
<dbReference type="InterPro" id="IPR053187">
    <property type="entry name" value="Notoamide_regulator"/>
</dbReference>
<dbReference type="Pfam" id="PF00172">
    <property type="entry name" value="Zn_clus"/>
    <property type="match status" value="1"/>
</dbReference>
<dbReference type="PROSITE" id="PS50048">
    <property type="entry name" value="ZN2_CY6_FUNGAL_2"/>
    <property type="match status" value="1"/>
</dbReference>